<reference evidence="1" key="1">
    <citation type="submission" date="2022-12" db="EMBL/GenBank/DDBJ databases">
        <title>Reference genome sequencing for broad-spectrum identification of bacterial and archaeal isolates by mass spectrometry.</title>
        <authorList>
            <person name="Sekiguchi Y."/>
            <person name="Tourlousse D.M."/>
        </authorList>
    </citation>
    <scope>NUCLEOTIDE SEQUENCE</scope>
    <source>
        <strain evidence="1">10succ1</strain>
    </source>
</reference>
<accession>A0A9W6GNR7</accession>
<dbReference type="RefSeq" id="WP_281837634.1">
    <property type="nucleotide sequence ID" value="NZ_BSDY01000029.1"/>
</dbReference>
<name>A0A9W6GNR7_9FUSO</name>
<comment type="caution">
    <text evidence="1">The sequence shown here is derived from an EMBL/GenBank/DDBJ whole genome shotgun (WGS) entry which is preliminary data.</text>
</comment>
<proteinExistence type="predicted"/>
<evidence type="ECO:0000313" key="2">
    <source>
        <dbReference type="Proteomes" id="UP001144471"/>
    </source>
</evidence>
<sequence length="274" mass="30962">MPANQEVIEGAINNLQKIVVELFQADPSVVRWFEYSNITWRVRIPKGTPQPILKLNDRVISEAGSLLVSPGKYTITATMDEVSIVLKELIIGITHELCQDIVVEKADDIRQAIQNELESMFPKDGDFIQRSPATIDFGRGVGRRELSVQVKLIIPIDNGPIDHVDIDIDLRFSFSIIQPDHDHPKGLAIVYLQGFDVQTDIDLPWYLDSLWFGVFEGFVEGKIDESVEKQLKPKLKACLQRLIDNNLPELPDTLYLSNIFNNNNGDLVLRLCPS</sequence>
<gene>
    <name evidence="1" type="ORF">PM10SUCC1_34720</name>
</gene>
<dbReference type="Proteomes" id="UP001144471">
    <property type="component" value="Unassembled WGS sequence"/>
</dbReference>
<dbReference type="AlphaFoldDB" id="A0A9W6GNR7"/>
<organism evidence="1 2">
    <name type="scientific">Propionigenium maris DSM 9537</name>
    <dbReference type="NCBI Taxonomy" id="1123000"/>
    <lineage>
        <taxon>Bacteria</taxon>
        <taxon>Fusobacteriati</taxon>
        <taxon>Fusobacteriota</taxon>
        <taxon>Fusobacteriia</taxon>
        <taxon>Fusobacteriales</taxon>
        <taxon>Fusobacteriaceae</taxon>
        <taxon>Propionigenium</taxon>
    </lineage>
</organism>
<evidence type="ECO:0000313" key="1">
    <source>
        <dbReference type="EMBL" id="GLI57958.1"/>
    </source>
</evidence>
<dbReference type="EMBL" id="BSDY01000029">
    <property type="protein sequence ID" value="GLI57958.1"/>
    <property type="molecule type" value="Genomic_DNA"/>
</dbReference>
<protein>
    <submittedName>
        <fullName evidence="1">Uncharacterized protein</fullName>
    </submittedName>
</protein>
<keyword evidence="2" id="KW-1185">Reference proteome</keyword>